<evidence type="ECO:0000313" key="2">
    <source>
        <dbReference type="EMBL" id="CAB3242476.1"/>
    </source>
</evidence>
<organism evidence="2 3">
    <name type="scientific">Arctia plantaginis</name>
    <name type="common">Wood tiger moth</name>
    <name type="synonym">Phalaena plantaginis</name>
    <dbReference type="NCBI Taxonomy" id="874455"/>
    <lineage>
        <taxon>Eukaryota</taxon>
        <taxon>Metazoa</taxon>
        <taxon>Ecdysozoa</taxon>
        <taxon>Arthropoda</taxon>
        <taxon>Hexapoda</taxon>
        <taxon>Insecta</taxon>
        <taxon>Pterygota</taxon>
        <taxon>Neoptera</taxon>
        <taxon>Endopterygota</taxon>
        <taxon>Lepidoptera</taxon>
        <taxon>Glossata</taxon>
        <taxon>Ditrysia</taxon>
        <taxon>Noctuoidea</taxon>
        <taxon>Erebidae</taxon>
        <taxon>Arctiinae</taxon>
        <taxon>Arctia</taxon>
    </lineage>
</organism>
<name>A0A8S1A7E2_ARCPL</name>
<reference evidence="2 3" key="1">
    <citation type="submission" date="2020-04" db="EMBL/GenBank/DDBJ databases">
        <authorList>
            <person name="Wallbank WR R."/>
            <person name="Pardo Diaz C."/>
            <person name="Kozak K."/>
            <person name="Martin S."/>
            <person name="Jiggins C."/>
            <person name="Moest M."/>
            <person name="Warren A I."/>
            <person name="Byers J.R.P. K."/>
            <person name="Montejo-Kovacevich G."/>
            <person name="Yen C E."/>
        </authorList>
    </citation>
    <scope>NUCLEOTIDE SEQUENCE [LARGE SCALE GENOMIC DNA]</scope>
</reference>
<proteinExistence type="predicted"/>
<dbReference type="Proteomes" id="UP000494256">
    <property type="component" value="Unassembled WGS sequence"/>
</dbReference>
<protein>
    <submittedName>
        <fullName evidence="2">Uncharacterized protein</fullName>
    </submittedName>
</protein>
<feature type="signal peptide" evidence="1">
    <location>
        <begin position="1"/>
        <end position="17"/>
    </location>
</feature>
<keyword evidence="1" id="KW-0732">Signal</keyword>
<dbReference type="AlphaFoldDB" id="A0A8S1A7E2"/>
<feature type="chain" id="PRO_5035843711" evidence="1">
    <location>
        <begin position="18"/>
        <end position="114"/>
    </location>
</feature>
<gene>
    <name evidence="2" type="ORF">APLA_LOCUS9994</name>
</gene>
<accession>A0A8S1A7E2</accession>
<evidence type="ECO:0000256" key="1">
    <source>
        <dbReference type="SAM" id="SignalP"/>
    </source>
</evidence>
<sequence>MKVTFLIVILKSAYVLTNIDSKLLDNHVEEKCSYRIHVPMDVQRLCQPSEMFKSHPRIIRSSIWINPNQFISHHKISEDYPEIHQGNHHSVSRDYPQPNLIRLIRRKVHQEAEN</sequence>
<evidence type="ECO:0000313" key="3">
    <source>
        <dbReference type="Proteomes" id="UP000494256"/>
    </source>
</evidence>
<comment type="caution">
    <text evidence="2">The sequence shown here is derived from an EMBL/GenBank/DDBJ whole genome shotgun (WGS) entry which is preliminary data.</text>
</comment>
<dbReference type="EMBL" id="CADEBD010000312">
    <property type="protein sequence ID" value="CAB3242476.1"/>
    <property type="molecule type" value="Genomic_DNA"/>
</dbReference>
<dbReference type="OrthoDB" id="346907at2759"/>